<evidence type="ECO:0000313" key="3">
    <source>
        <dbReference type="Proteomes" id="UP000680839"/>
    </source>
</evidence>
<accession>A0A975NB53</accession>
<evidence type="ECO:0008006" key="4">
    <source>
        <dbReference type="Google" id="ProtNLM"/>
    </source>
</evidence>
<feature type="chain" id="PRO_5037800542" description="Cytochrome c domain-containing protein" evidence="1">
    <location>
        <begin position="21"/>
        <end position="157"/>
    </location>
</feature>
<evidence type="ECO:0000313" key="2">
    <source>
        <dbReference type="EMBL" id="QWG11286.1"/>
    </source>
</evidence>
<organism evidence="2 3">
    <name type="scientific">Bradyrhizobium sediminis</name>
    <dbReference type="NCBI Taxonomy" id="2840469"/>
    <lineage>
        <taxon>Bacteria</taxon>
        <taxon>Pseudomonadati</taxon>
        <taxon>Pseudomonadota</taxon>
        <taxon>Alphaproteobacteria</taxon>
        <taxon>Hyphomicrobiales</taxon>
        <taxon>Nitrobacteraceae</taxon>
        <taxon>Bradyrhizobium</taxon>
    </lineage>
</organism>
<gene>
    <name evidence="2" type="ORF">KMZ29_16175</name>
</gene>
<dbReference type="RefSeq" id="WP_215620179.1">
    <property type="nucleotide sequence ID" value="NZ_CP076134.1"/>
</dbReference>
<reference evidence="2" key="1">
    <citation type="submission" date="2021-06" db="EMBL/GenBank/DDBJ databases">
        <title>Bradyrhizobium sp. S2-20-1 Genome sequencing.</title>
        <authorList>
            <person name="Jin L."/>
        </authorList>
    </citation>
    <scope>NUCLEOTIDE SEQUENCE</scope>
    <source>
        <strain evidence="2">S2-20-1</strain>
    </source>
</reference>
<protein>
    <recommendedName>
        <fullName evidence="4">Cytochrome c domain-containing protein</fullName>
    </recommendedName>
</protein>
<proteinExistence type="predicted"/>
<feature type="signal peptide" evidence="1">
    <location>
        <begin position="1"/>
        <end position="20"/>
    </location>
</feature>
<name>A0A975NB53_9BRAD</name>
<evidence type="ECO:0000256" key="1">
    <source>
        <dbReference type="SAM" id="SignalP"/>
    </source>
</evidence>
<keyword evidence="1" id="KW-0732">Signal</keyword>
<sequence length="157" mass="16899">MKLRGYIVALLMACSLTSLAVAQSGTMRATGSAKYVPQLGDLMNSIQTRHIKLLFAGKTQNWGLAAYELGQLKAGLVEAAVMYEGIPVSNVTTMTAPIQSIDEAIAAKDGKRFAKLFGELTAGCNGCHQSMDRGYIVMRVPTEQPFSNQVFPPQGKQ</sequence>
<dbReference type="EMBL" id="CP076134">
    <property type="protein sequence ID" value="QWG11286.1"/>
    <property type="molecule type" value="Genomic_DNA"/>
</dbReference>
<dbReference type="AlphaFoldDB" id="A0A975NB53"/>
<dbReference type="Proteomes" id="UP000680839">
    <property type="component" value="Chromosome"/>
</dbReference>